<gene>
    <name evidence="1" type="ORF">B0J12DRAFT_153157</name>
</gene>
<proteinExistence type="predicted"/>
<protein>
    <submittedName>
        <fullName evidence="1">Uncharacterized protein</fullName>
    </submittedName>
</protein>
<sequence>MSDTTSILTIGLDFDWTEANRGDKFDVSKIRAAVSRGLEELKSVPGVESDVYFVVPDKQGLFDEIAAKLRDGHGGKPWSGVIVGWGVRGVDETTPLFEALMNLIKDTSPSSKFLFTGPGGVQFEAVERNFPHLKRPA</sequence>
<dbReference type="EMBL" id="JAGTJR010000019">
    <property type="protein sequence ID" value="KAH7045222.1"/>
    <property type="molecule type" value="Genomic_DNA"/>
</dbReference>
<accession>A0ABQ8G588</accession>
<evidence type="ECO:0000313" key="2">
    <source>
        <dbReference type="Proteomes" id="UP000774617"/>
    </source>
</evidence>
<organism evidence="1 2">
    <name type="scientific">Macrophomina phaseolina</name>
    <dbReference type="NCBI Taxonomy" id="35725"/>
    <lineage>
        <taxon>Eukaryota</taxon>
        <taxon>Fungi</taxon>
        <taxon>Dikarya</taxon>
        <taxon>Ascomycota</taxon>
        <taxon>Pezizomycotina</taxon>
        <taxon>Dothideomycetes</taxon>
        <taxon>Dothideomycetes incertae sedis</taxon>
        <taxon>Botryosphaeriales</taxon>
        <taxon>Botryosphaeriaceae</taxon>
        <taxon>Macrophomina</taxon>
    </lineage>
</organism>
<evidence type="ECO:0000313" key="1">
    <source>
        <dbReference type="EMBL" id="KAH7045222.1"/>
    </source>
</evidence>
<reference evidence="1 2" key="1">
    <citation type="journal article" date="2021" name="Nat. Commun.">
        <title>Genetic determinants of endophytism in the Arabidopsis root mycobiome.</title>
        <authorList>
            <person name="Mesny F."/>
            <person name="Miyauchi S."/>
            <person name="Thiergart T."/>
            <person name="Pickel B."/>
            <person name="Atanasova L."/>
            <person name="Karlsson M."/>
            <person name="Huettel B."/>
            <person name="Barry K.W."/>
            <person name="Haridas S."/>
            <person name="Chen C."/>
            <person name="Bauer D."/>
            <person name="Andreopoulos W."/>
            <person name="Pangilinan J."/>
            <person name="LaButti K."/>
            <person name="Riley R."/>
            <person name="Lipzen A."/>
            <person name="Clum A."/>
            <person name="Drula E."/>
            <person name="Henrissat B."/>
            <person name="Kohler A."/>
            <person name="Grigoriev I.V."/>
            <person name="Martin F.M."/>
            <person name="Hacquard S."/>
        </authorList>
    </citation>
    <scope>NUCLEOTIDE SEQUENCE [LARGE SCALE GENOMIC DNA]</scope>
    <source>
        <strain evidence="1 2">MPI-SDFR-AT-0080</strain>
    </source>
</reference>
<dbReference type="Proteomes" id="UP000774617">
    <property type="component" value="Unassembled WGS sequence"/>
</dbReference>
<keyword evidence="2" id="KW-1185">Reference proteome</keyword>
<comment type="caution">
    <text evidence="1">The sequence shown here is derived from an EMBL/GenBank/DDBJ whole genome shotgun (WGS) entry which is preliminary data.</text>
</comment>
<name>A0ABQ8G588_9PEZI</name>